<evidence type="ECO:0000256" key="1">
    <source>
        <dbReference type="SAM" id="MobiDB-lite"/>
    </source>
</evidence>
<evidence type="ECO:0000313" key="2">
    <source>
        <dbReference type="EMBL" id="SDW18922.1"/>
    </source>
</evidence>
<dbReference type="InterPro" id="IPR045650">
    <property type="entry name" value="DUF6399"/>
</dbReference>
<sequence length="562" mass="61497">MGSVVTRRTRLEQAESIAAAETRLATGETQRGVAADMGVARSTLRGWCRDVPHGDSPAGLTAFARTPEGVAWLHRMVLAAHFSITLRAAGGTRLVSEFLELSGLSAFVGVSDGAQHALNAALETAVVAVAAEQRTALAEGMPARAVTVCEDETFHPGICLVAIEPVSNFILLEHDAADRTAATWTAALQGACTGLAVEVIQSTADEAKALRRHAETDLRAHHSPDLFHGQHEVSKATSLALARDLRRAEAGVAAAQAHWEAERAAQQAFEARMPRPRGRPPAFETRIGAALSALVAVEAERDRARERQSEARALIRELGVLYHPYDPVDGQTRPVERVAARFTDVWTRLKGLAEAAELPERARERIMKAERLTVQWLATLAFFFATVTARVEALALSPQLEAAVLEQLIPALYLERVVARSTSAETRHRVQAVSSALFDALRRADHPLQRLAPEDRARVEQVAGACADLFQRSSSCVEGRNGQLSLHHHGRHRLSDRKLAALTAVHNFHIRRADDTTAAERFFGRTHPALFEQLLLRVPLPPRPRRRRPRPPKRPYLMPVAA</sequence>
<dbReference type="Proteomes" id="UP000198816">
    <property type="component" value="Unassembled WGS sequence"/>
</dbReference>
<proteinExistence type="predicted"/>
<protein>
    <submittedName>
        <fullName evidence="2">Uncharacterized protein</fullName>
    </submittedName>
</protein>
<dbReference type="Pfam" id="PF19936">
    <property type="entry name" value="DUF6399"/>
    <property type="match status" value="1"/>
</dbReference>
<evidence type="ECO:0000313" key="3">
    <source>
        <dbReference type="Proteomes" id="UP000198816"/>
    </source>
</evidence>
<accession>A0A1H2RHI8</accession>
<dbReference type="EMBL" id="FNNZ01000002">
    <property type="protein sequence ID" value="SDW18922.1"/>
    <property type="molecule type" value="Genomic_DNA"/>
</dbReference>
<keyword evidence="3" id="KW-1185">Reference proteome</keyword>
<organism evidence="2 3">
    <name type="scientific">Thiocapsa roseopersicina</name>
    <dbReference type="NCBI Taxonomy" id="1058"/>
    <lineage>
        <taxon>Bacteria</taxon>
        <taxon>Pseudomonadati</taxon>
        <taxon>Pseudomonadota</taxon>
        <taxon>Gammaproteobacteria</taxon>
        <taxon>Chromatiales</taxon>
        <taxon>Chromatiaceae</taxon>
        <taxon>Thiocapsa</taxon>
    </lineage>
</organism>
<feature type="region of interest" description="Disordered" evidence="1">
    <location>
        <begin position="541"/>
        <end position="562"/>
    </location>
</feature>
<reference evidence="3" key="1">
    <citation type="submission" date="2016-10" db="EMBL/GenBank/DDBJ databases">
        <authorList>
            <person name="Varghese N."/>
            <person name="Submissions S."/>
        </authorList>
    </citation>
    <scope>NUCLEOTIDE SEQUENCE [LARGE SCALE GENOMIC DNA]</scope>
    <source>
        <strain evidence="3">DSM 217</strain>
    </source>
</reference>
<dbReference type="AlphaFoldDB" id="A0A1H2RHI8"/>
<name>A0A1H2RHI8_THIRO</name>
<gene>
    <name evidence="2" type="ORF">SAMN05421783_10237</name>
</gene>
<feature type="compositionally biased region" description="Basic residues" evidence="1">
    <location>
        <begin position="543"/>
        <end position="553"/>
    </location>
</feature>
<dbReference type="InterPro" id="IPR036388">
    <property type="entry name" value="WH-like_DNA-bd_sf"/>
</dbReference>
<dbReference type="Gene3D" id="1.10.10.10">
    <property type="entry name" value="Winged helix-like DNA-binding domain superfamily/Winged helix DNA-binding domain"/>
    <property type="match status" value="1"/>
</dbReference>